<name>A0A1G9WVZ0_9SPHI</name>
<dbReference type="SUPFAM" id="SSF53756">
    <property type="entry name" value="UDP-Glycosyltransferase/glycogen phosphorylase"/>
    <property type="match status" value="1"/>
</dbReference>
<dbReference type="Proteomes" id="UP000199226">
    <property type="component" value="Unassembled WGS sequence"/>
</dbReference>
<dbReference type="STRING" id="990371.SAMN05421813_12725"/>
<dbReference type="GO" id="GO:0047355">
    <property type="term" value="F:CDP-glycerol glycerophosphotransferase activity"/>
    <property type="evidence" value="ECO:0007669"/>
    <property type="project" value="InterPro"/>
</dbReference>
<sequence>MSTKKNLLIFISLQTYLRNWIDAGAFSELHNKYNILYVIPEYDWDPREIENYGIQNYKVIKQATWRKFLFRRILLVTMVKYSKRSMAFRIKIANFSSVMKLIHTVVSWDIFYQIFLSLCKFILGRWKGLDQVFNDFKPDLVIAPSLAADSFTIDFTHTANKNRIKSLILINSWDNLVSKGVMPIQPTYVGLWGKQAWDQAVRVQRIAERKLMILGVPRFERYFSKDTSSISIHEVNNIPPDKKIILYPATSLPFDDIQALTTLDNEISTNPMFRDYVILFRAHPEMLPRVEEKNVLDAGLKNVYIDSQTAKFYFSRFENTSGSYESTINSTSLDYYPALLKSIVGMVCPATTLSLEGLINGKPCVMICYNDGKNHYLSPDQIAKFENVQEILGLVGVFPCYEKGILLDNFRKMMELSTDPVISEKIKEATLAIVYVDELPYASRLSRFVEKVI</sequence>
<dbReference type="RefSeq" id="WP_090706256.1">
    <property type="nucleotide sequence ID" value="NZ_FNHH01000027.1"/>
</dbReference>
<accession>A0A1G9WVZ0</accession>
<keyword evidence="1" id="KW-0808">Transferase</keyword>
<dbReference type="EMBL" id="FNHH01000027">
    <property type="protein sequence ID" value="SDM88421.1"/>
    <property type="molecule type" value="Genomic_DNA"/>
</dbReference>
<dbReference type="AlphaFoldDB" id="A0A1G9WVZ0"/>
<keyword evidence="2" id="KW-1185">Reference proteome</keyword>
<evidence type="ECO:0000313" key="2">
    <source>
        <dbReference type="Proteomes" id="UP000199226"/>
    </source>
</evidence>
<reference evidence="2" key="1">
    <citation type="submission" date="2016-10" db="EMBL/GenBank/DDBJ databases">
        <authorList>
            <person name="Varghese N."/>
            <person name="Submissions S."/>
        </authorList>
    </citation>
    <scope>NUCLEOTIDE SEQUENCE [LARGE SCALE GENOMIC DNA]</scope>
    <source>
        <strain evidence="2">DSM 24536</strain>
    </source>
</reference>
<protein>
    <submittedName>
        <fullName evidence="1">CDP-Glycerol:Poly(Glycerophosphate) glycerophosphotransferase</fullName>
    </submittedName>
</protein>
<proteinExistence type="predicted"/>
<evidence type="ECO:0000313" key="1">
    <source>
        <dbReference type="EMBL" id="SDM88421.1"/>
    </source>
</evidence>
<gene>
    <name evidence="1" type="ORF">SAMN05421813_12725</name>
</gene>
<dbReference type="Pfam" id="PF04464">
    <property type="entry name" value="Glyphos_transf"/>
    <property type="match status" value="1"/>
</dbReference>
<dbReference type="InterPro" id="IPR007554">
    <property type="entry name" value="Glycerophosphate_synth"/>
</dbReference>
<organism evidence="1 2">
    <name type="scientific">Daejeonella rubra</name>
    <dbReference type="NCBI Taxonomy" id="990371"/>
    <lineage>
        <taxon>Bacteria</taxon>
        <taxon>Pseudomonadati</taxon>
        <taxon>Bacteroidota</taxon>
        <taxon>Sphingobacteriia</taxon>
        <taxon>Sphingobacteriales</taxon>
        <taxon>Sphingobacteriaceae</taxon>
        <taxon>Daejeonella</taxon>
    </lineage>
</organism>
<dbReference type="GO" id="GO:0016020">
    <property type="term" value="C:membrane"/>
    <property type="evidence" value="ECO:0007669"/>
    <property type="project" value="InterPro"/>
</dbReference>
<dbReference type="OrthoDB" id="913551at2"/>